<dbReference type="PANTHER" id="PTHR43283">
    <property type="entry name" value="BETA-LACTAMASE-RELATED"/>
    <property type="match status" value="1"/>
</dbReference>
<feature type="domain" description="Beta-lactamase-related" evidence="2">
    <location>
        <begin position="14"/>
        <end position="342"/>
    </location>
</feature>
<evidence type="ECO:0000256" key="1">
    <source>
        <dbReference type="ARBA" id="ARBA00022801"/>
    </source>
</evidence>
<sequence length="360" mass="40682">MSISMIDINRAEYLRKYIKKCIDEKVLPGACFGIITRQESEIYAEGHSELIPTKKLTNAEVIYDLASLSKVISTTTIILKLIEDGQITLFTNVCDILPDFKYKDITIYNLLTHTSGLPADIYDYEELCGSKQDMLKKIFSTELEHEIGKKVEYSDIGFILLGLIIEKVAGPMDVYFNDNIAKPLDMRDTCYNPKENLISRCAPTECTDLRGCIKGTVHDEKSYILGGVSGNAGLFSTIKDLGRFCKMMLNKGSFHGKRILSESSIKMILEYNTEGLNEKRGLGWHIKDKFDHTSSIGDLASKSTIYHTGFTGTSMFIDFENQFAFILLTNRVHPSRDNMKLIELRKNINNIAETAIFKEI</sequence>
<name>A0A949TUQ3_9CLOT</name>
<dbReference type="InterPro" id="IPR050789">
    <property type="entry name" value="Diverse_Enzym_Activities"/>
</dbReference>
<gene>
    <name evidence="3" type="ORF">I6U48_07365</name>
</gene>
<proteinExistence type="predicted"/>
<dbReference type="Pfam" id="PF00144">
    <property type="entry name" value="Beta-lactamase"/>
    <property type="match status" value="1"/>
</dbReference>
<dbReference type="RefSeq" id="WP_218319772.1">
    <property type="nucleotide sequence ID" value="NZ_JAEEGC010000032.1"/>
</dbReference>
<reference evidence="3" key="1">
    <citation type="submission" date="2020-12" db="EMBL/GenBank/DDBJ databases">
        <title>Clostridium thailandense sp. nov., a novel acetogenic bacterium isolated from peat land soil in Thailand.</title>
        <authorList>
            <person name="Chaikitkaew S."/>
            <person name="Birkeland N.K."/>
        </authorList>
    </citation>
    <scope>NUCLEOTIDE SEQUENCE</scope>
    <source>
        <strain evidence="3">PL3</strain>
    </source>
</reference>
<dbReference type="InterPro" id="IPR001466">
    <property type="entry name" value="Beta-lactam-related"/>
</dbReference>
<comment type="caution">
    <text evidence="3">The sequence shown here is derived from an EMBL/GenBank/DDBJ whole genome shotgun (WGS) entry which is preliminary data.</text>
</comment>
<keyword evidence="4" id="KW-1185">Reference proteome</keyword>
<keyword evidence="1" id="KW-0378">Hydrolase</keyword>
<organism evidence="3 4">
    <name type="scientific">Clostridium thailandense</name>
    <dbReference type="NCBI Taxonomy" id="2794346"/>
    <lineage>
        <taxon>Bacteria</taxon>
        <taxon>Bacillati</taxon>
        <taxon>Bacillota</taxon>
        <taxon>Clostridia</taxon>
        <taxon>Eubacteriales</taxon>
        <taxon>Clostridiaceae</taxon>
        <taxon>Clostridium</taxon>
    </lineage>
</organism>
<dbReference type="PANTHER" id="PTHR43283:SF11">
    <property type="entry name" value="BETA-LACTAMASE-RELATED DOMAIN-CONTAINING PROTEIN"/>
    <property type="match status" value="1"/>
</dbReference>
<dbReference type="Proteomes" id="UP000694308">
    <property type="component" value="Unassembled WGS sequence"/>
</dbReference>
<evidence type="ECO:0000313" key="4">
    <source>
        <dbReference type="Proteomes" id="UP000694308"/>
    </source>
</evidence>
<dbReference type="AlphaFoldDB" id="A0A949TUQ3"/>
<evidence type="ECO:0000313" key="3">
    <source>
        <dbReference type="EMBL" id="MBV7272738.1"/>
    </source>
</evidence>
<accession>A0A949TUQ3</accession>
<protein>
    <submittedName>
        <fullName evidence="3">Beta-lactamase family protein</fullName>
    </submittedName>
</protein>
<dbReference type="EMBL" id="JAEEGC010000032">
    <property type="protein sequence ID" value="MBV7272738.1"/>
    <property type="molecule type" value="Genomic_DNA"/>
</dbReference>
<dbReference type="GO" id="GO:0016787">
    <property type="term" value="F:hydrolase activity"/>
    <property type="evidence" value="ECO:0007669"/>
    <property type="project" value="UniProtKB-KW"/>
</dbReference>
<evidence type="ECO:0000259" key="2">
    <source>
        <dbReference type="Pfam" id="PF00144"/>
    </source>
</evidence>